<dbReference type="Proteomes" id="UP000199749">
    <property type="component" value="Chromosome"/>
</dbReference>
<accession>A0AAC9Y1G4</accession>
<dbReference type="RefSeq" id="WP_089556934.1">
    <property type="nucleotide sequence ID" value="NZ_CP022474.1"/>
</dbReference>
<name>A0AAC9Y1G4_LATCU</name>
<dbReference type="EMBL" id="CP022474">
    <property type="protein sequence ID" value="ASN60496.1"/>
    <property type="molecule type" value="Genomic_DNA"/>
</dbReference>
<reference evidence="1 2" key="1">
    <citation type="submission" date="2017-07" db="EMBL/GenBank/DDBJ databases">
        <title>Lactobacillus curvatus MRS6 whole genome.</title>
        <authorList>
            <person name="Jans C."/>
            <person name="Lagler S."/>
            <person name="Lacroix C."/>
            <person name="Meile L."/>
            <person name="Stevens M.J.A."/>
        </authorList>
    </citation>
    <scope>NUCLEOTIDE SEQUENCE [LARGE SCALE GENOMIC DNA]</scope>
    <source>
        <strain evidence="1 2">MRS6</strain>
    </source>
</reference>
<gene>
    <name evidence="1" type="ORF">CG419_07480</name>
</gene>
<evidence type="ECO:0000313" key="1">
    <source>
        <dbReference type="EMBL" id="ASN60496.1"/>
    </source>
</evidence>
<dbReference type="AlphaFoldDB" id="A0AAC9Y1G4"/>
<protein>
    <submittedName>
        <fullName evidence="1">Uncharacterized protein</fullName>
    </submittedName>
</protein>
<proteinExistence type="predicted"/>
<sequence>MSTKDYFKFFTGTTLTGNQDREYLMTVTRAIDSEQLKSALGNTVTYFNQYGDGFQFTSTFTIDQLNTIVTEQTDLQLTEFTIINRAGLHGIGNGLV</sequence>
<evidence type="ECO:0000313" key="2">
    <source>
        <dbReference type="Proteomes" id="UP000199749"/>
    </source>
</evidence>
<organism evidence="1 2">
    <name type="scientific">Latilactobacillus curvatus</name>
    <name type="common">Lactobacillus curvatus</name>
    <dbReference type="NCBI Taxonomy" id="28038"/>
    <lineage>
        <taxon>Bacteria</taxon>
        <taxon>Bacillati</taxon>
        <taxon>Bacillota</taxon>
        <taxon>Bacilli</taxon>
        <taxon>Lactobacillales</taxon>
        <taxon>Lactobacillaceae</taxon>
        <taxon>Latilactobacillus</taxon>
    </lineage>
</organism>